<dbReference type="GO" id="GO:1990904">
    <property type="term" value="C:ribonucleoprotein complex"/>
    <property type="evidence" value="ECO:0007669"/>
    <property type="project" value="UniProtKB-KW"/>
</dbReference>
<protein>
    <recommendedName>
        <fullName evidence="10">Protein argonaute 2-like</fullName>
    </recommendedName>
</protein>
<feature type="compositionally biased region" description="Polar residues" evidence="5">
    <location>
        <begin position="243"/>
        <end position="252"/>
    </location>
</feature>
<dbReference type="GO" id="GO:0031047">
    <property type="term" value="P:regulatory ncRNA-mediated gene silencing"/>
    <property type="evidence" value="ECO:0007669"/>
    <property type="project" value="UniProtKB-KW"/>
</dbReference>
<comment type="similarity">
    <text evidence="1">Belongs to the argonaute family. Ago subfamily.</text>
</comment>
<evidence type="ECO:0000256" key="4">
    <source>
        <dbReference type="ARBA" id="ARBA00023274"/>
    </source>
</evidence>
<feature type="region of interest" description="Disordered" evidence="5">
    <location>
        <begin position="1"/>
        <end position="259"/>
    </location>
</feature>
<dbReference type="SUPFAM" id="SSF101690">
    <property type="entry name" value="PAZ domain"/>
    <property type="match status" value="1"/>
</dbReference>
<dbReference type="Proteomes" id="UP001152484">
    <property type="component" value="Unassembled WGS sequence"/>
</dbReference>
<evidence type="ECO:0000256" key="1">
    <source>
        <dbReference type="ARBA" id="ARBA00008201"/>
    </source>
</evidence>
<dbReference type="GO" id="GO:0003723">
    <property type="term" value="F:RNA binding"/>
    <property type="evidence" value="ECO:0007669"/>
    <property type="project" value="InterPro"/>
</dbReference>
<dbReference type="Gene3D" id="2.170.260.10">
    <property type="entry name" value="paz domain"/>
    <property type="match status" value="1"/>
</dbReference>
<dbReference type="Pfam" id="PF08699">
    <property type="entry name" value="ArgoL1"/>
    <property type="match status" value="1"/>
</dbReference>
<comment type="caution">
    <text evidence="8">The sequence shown here is derived from an EMBL/GenBank/DDBJ whole genome shotgun (WGS) entry which is preliminary data.</text>
</comment>
<dbReference type="PANTHER" id="PTHR22891">
    <property type="entry name" value="EUKARYOTIC TRANSLATION INITIATION FACTOR 2C"/>
    <property type="match status" value="1"/>
</dbReference>
<dbReference type="InterPro" id="IPR014811">
    <property type="entry name" value="ArgoL1"/>
</dbReference>
<feature type="compositionally biased region" description="Low complexity" evidence="5">
    <location>
        <begin position="62"/>
        <end position="75"/>
    </location>
</feature>
<evidence type="ECO:0000259" key="7">
    <source>
        <dbReference type="PROSITE" id="PS50822"/>
    </source>
</evidence>
<dbReference type="InterPro" id="IPR045246">
    <property type="entry name" value="Piwi_ago-like"/>
</dbReference>
<dbReference type="Pfam" id="PF02170">
    <property type="entry name" value="PAZ"/>
    <property type="match status" value="1"/>
</dbReference>
<organism evidence="8 9">
    <name type="scientific">Cuscuta europaea</name>
    <name type="common">European dodder</name>
    <dbReference type="NCBI Taxonomy" id="41803"/>
    <lineage>
        <taxon>Eukaryota</taxon>
        <taxon>Viridiplantae</taxon>
        <taxon>Streptophyta</taxon>
        <taxon>Embryophyta</taxon>
        <taxon>Tracheophyta</taxon>
        <taxon>Spermatophyta</taxon>
        <taxon>Magnoliopsida</taxon>
        <taxon>eudicotyledons</taxon>
        <taxon>Gunneridae</taxon>
        <taxon>Pentapetalae</taxon>
        <taxon>asterids</taxon>
        <taxon>lamiids</taxon>
        <taxon>Solanales</taxon>
        <taxon>Convolvulaceae</taxon>
        <taxon>Cuscuteae</taxon>
        <taxon>Cuscuta</taxon>
        <taxon>Cuscuta subgen. Cuscuta</taxon>
    </lineage>
</organism>
<name>A0A9P1EJM3_CUSEU</name>
<evidence type="ECO:0000313" key="9">
    <source>
        <dbReference type="Proteomes" id="UP001152484"/>
    </source>
</evidence>
<evidence type="ECO:0000256" key="2">
    <source>
        <dbReference type="ARBA" id="ARBA00022491"/>
    </source>
</evidence>
<keyword evidence="3" id="KW-0943">RNA-mediated gene silencing</keyword>
<dbReference type="InterPro" id="IPR032472">
    <property type="entry name" value="ArgoL2"/>
</dbReference>
<dbReference type="EMBL" id="CAMAPE010000057">
    <property type="protein sequence ID" value="CAH9111890.1"/>
    <property type="molecule type" value="Genomic_DNA"/>
</dbReference>
<dbReference type="InterPro" id="IPR036085">
    <property type="entry name" value="PAZ_dom_sf"/>
</dbReference>
<sequence length="1091" mass="120887">MEGENYPRGRGRGRGRGGRGGYDPSQQVQGGSGGGRGGRGSGSQRGGHNQPPAQHQWEQQRPRGQGPGDQRPQQQWAQIPVSHGGRAPSGGPQRAQFQQSHSPQPLYGSNRGPAPWGGAGRPPPQQSQSQSLPQSGGDWGPRPRAWSPRAPIQQPPQYGGDSGPALESGAYRAPLQHPQSIPLGVGPTGGPPQSVWSGKPRGVSMVSSPSPPPTAPNHPQAQSQPQSQSFEISSVPTEVGARTLSSESSKNKLQPIKRPDTGTIATRKINLLVNHFRVTFGPETTIMHYDVAVNQVNSENQPLKKSISKSLLSIIRKQLFDDNPQGFPVDMTTYDGEKNIFSVVPLPTGEFKVVLSGDDESKSRTFMFTIKLVSELKYSKLKDYLSGVVSHLPREVLQAMDLVMKDNPTRSRYIVGRSFFSKQYTEDLVPGIAAHRGFQQSLKPTSQGLALCLDYSVLAFRKPLAVLEFLHQYIDGFRVDQFNLFRKKVEAALIGLKVNVTHRRCNQKFIISNLTAKSTGQLTFVLTDPDGNSPERELYLVDYFREKHGVNIMHTNIPCLDIGKGRYVPMELCILIGGQIFPKENLDKDTGIFLKKLSLPPPEERRKTINAMVKAGDGPSGDVSKNFGIGVEHDMTQVVGRILPPPKVKLGGSYMVSINDRCQWNLVGKTVVAGTPVERWALIDFTISHNYNKLRSRDFVENLKRRSRNMGIHMEDPLIYQGAPMRELSSVTLVENLLNHVVDLAKKKTQAKLQIMVCVMPGRDNGYKYLKWVSETKIGVVTQCCLSSTFNKGRDQDLANLCKKINAKLGGSNFELQGRLPHFQGQEHVMFIGADVNHPAARNVTCPSIAAVVGTVNWPAANRYAARVCPQKHRTETILNFGSMCSDLVYAYAKTNNVRPMRIVVFRDGVSEGQFEIMLNEELIDMKKKIYTADYQPPITFIVAQKRHQTRLFLQNRNDGGASANVPPGTVVDTTVVHPSDFDFYLCSHYGSLGTSKPTHYYALWDENRFTSDGLQKLIYDLCFTFARCAKAVSLVPPVYYADLVAYRGRMFQEVVYESQNAGSSSSSSGPSFQHEFYNLHPDLKNIMFFI</sequence>
<dbReference type="Pfam" id="PF16488">
    <property type="entry name" value="ArgoL2"/>
    <property type="match status" value="1"/>
</dbReference>
<dbReference type="Pfam" id="PF02171">
    <property type="entry name" value="Piwi"/>
    <property type="match status" value="1"/>
</dbReference>
<dbReference type="SMART" id="SM01163">
    <property type="entry name" value="DUF1785"/>
    <property type="match status" value="1"/>
</dbReference>
<dbReference type="InterPro" id="IPR003100">
    <property type="entry name" value="PAZ_dom"/>
</dbReference>
<dbReference type="SMART" id="SM00950">
    <property type="entry name" value="Piwi"/>
    <property type="match status" value="1"/>
</dbReference>
<accession>A0A9P1EJM3</accession>
<dbReference type="Gene3D" id="3.40.50.2300">
    <property type="match status" value="1"/>
</dbReference>
<feature type="compositionally biased region" description="Gly residues" evidence="5">
    <location>
        <begin position="30"/>
        <end position="45"/>
    </location>
</feature>
<dbReference type="CDD" id="cd04657">
    <property type="entry name" value="Piwi_ago-like"/>
    <property type="match status" value="1"/>
</dbReference>
<dbReference type="InterPro" id="IPR003165">
    <property type="entry name" value="Piwi"/>
</dbReference>
<keyword evidence="4" id="KW-0687">Ribonucleoprotein</keyword>
<dbReference type="InterPro" id="IPR012337">
    <property type="entry name" value="RNaseH-like_sf"/>
</dbReference>
<keyword evidence="2" id="KW-0678">Repressor</keyword>
<dbReference type="Gene3D" id="3.30.420.10">
    <property type="entry name" value="Ribonuclease H-like superfamily/Ribonuclease H"/>
    <property type="match status" value="1"/>
</dbReference>
<feature type="compositionally biased region" description="Low complexity" evidence="5">
    <location>
        <begin position="219"/>
        <end position="229"/>
    </location>
</feature>
<dbReference type="CDD" id="cd02846">
    <property type="entry name" value="PAZ_argonaute_like"/>
    <property type="match status" value="1"/>
</dbReference>
<gene>
    <name evidence="8" type="ORF">CEURO_LOCUS19430</name>
</gene>
<dbReference type="InterPro" id="IPR036397">
    <property type="entry name" value="RNaseH_sf"/>
</dbReference>
<dbReference type="PROSITE" id="PS50822">
    <property type="entry name" value="PIWI"/>
    <property type="match status" value="1"/>
</dbReference>
<keyword evidence="9" id="KW-1185">Reference proteome</keyword>
<dbReference type="PROSITE" id="PS50821">
    <property type="entry name" value="PAZ"/>
    <property type="match status" value="1"/>
</dbReference>
<proteinExistence type="inferred from homology"/>
<evidence type="ECO:0008006" key="10">
    <source>
        <dbReference type="Google" id="ProtNLM"/>
    </source>
</evidence>
<dbReference type="SUPFAM" id="SSF53098">
    <property type="entry name" value="Ribonuclease H-like"/>
    <property type="match status" value="1"/>
</dbReference>
<evidence type="ECO:0000259" key="6">
    <source>
        <dbReference type="PROSITE" id="PS50821"/>
    </source>
</evidence>
<evidence type="ECO:0000256" key="3">
    <source>
        <dbReference type="ARBA" id="ARBA00023158"/>
    </source>
</evidence>
<feature type="domain" description="Piwi" evidence="7">
    <location>
        <begin position="755"/>
        <end position="1054"/>
    </location>
</feature>
<dbReference type="GO" id="GO:0051607">
    <property type="term" value="P:defense response to virus"/>
    <property type="evidence" value="ECO:0007669"/>
    <property type="project" value="UniProtKB-ARBA"/>
</dbReference>
<dbReference type="AlphaFoldDB" id="A0A9P1EJM3"/>
<feature type="domain" description="PAZ" evidence="6">
    <location>
        <begin position="465"/>
        <end position="577"/>
    </location>
</feature>
<dbReference type="InterPro" id="IPR032474">
    <property type="entry name" value="Argonaute_N"/>
</dbReference>
<dbReference type="Pfam" id="PF16486">
    <property type="entry name" value="ArgoN"/>
    <property type="match status" value="1"/>
</dbReference>
<reference evidence="8" key="1">
    <citation type="submission" date="2022-07" db="EMBL/GenBank/DDBJ databases">
        <authorList>
            <person name="Macas J."/>
            <person name="Novak P."/>
            <person name="Neumann P."/>
        </authorList>
    </citation>
    <scope>NUCLEOTIDE SEQUENCE</scope>
</reference>
<feature type="compositionally biased region" description="Low complexity" evidence="5">
    <location>
        <begin position="126"/>
        <end position="135"/>
    </location>
</feature>
<evidence type="ECO:0000313" key="8">
    <source>
        <dbReference type="EMBL" id="CAH9111890.1"/>
    </source>
</evidence>
<dbReference type="OrthoDB" id="10252740at2759"/>
<evidence type="ECO:0000256" key="5">
    <source>
        <dbReference type="SAM" id="MobiDB-lite"/>
    </source>
</evidence>